<reference evidence="1 2" key="1">
    <citation type="submission" date="2019-08" db="EMBL/GenBank/DDBJ databases">
        <title>In-depth cultivation of the pig gut microbiome towards novel bacterial diversity and tailored functional studies.</title>
        <authorList>
            <person name="Wylensek D."/>
            <person name="Hitch T.C.A."/>
            <person name="Clavel T."/>
        </authorList>
    </citation>
    <scope>NUCLEOTIDE SEQUENCE [LARGE SCALE GENOMIC DNA]</scope>
    <source>
        <strain evidence="1 2">WCA-389-WT-23D1</strain>
    </source>
</reference>
<dbReference type="RefSeq" id="WP_154473756.1">
    <property type="nucleotide sequence ID" value="NZ_VUMD01000022.1"/>
</dbReference>
<sequence length="124" mass="14638">MKFNKPEGFDAIFKIGTFYNIDANSYILVSDDYRLNMPIIDLNRRVAELFIEKNKTRLASKLSDPGRQLTDIELNTDNEKIIIKNYSILYMDRKNMYGHIYVPDDGFLTELNWDEILNQYSVKE</sequence>
<accession>A0A7X2NP52</accession>
<comment type="caution">
    <text evidence="1">The sequence shown here is derived from an EMBL/GenBank/DDBJ whole genome shotgun (WGS) entry which is preliminary data.</text>
</comment>
<protein>
    <submittedName>
        <fullName evidence="1">Uncharacterized protein</fullName>
    </submittedName>
</protein>
<evidence type="ECO:0000313" key="1">
    <source>
        <dbReference type="EMBL" id="MSS38328.1"/>
    </source>
</evidence>
<name>A0A7X2NP52_9CLOT</name>
<gene>
    <name evidence="1" type="ORF">FYJ39_17765</name>
</gene>
<dbReference type="AlphaFoldDB" id="A0A7X2NP52"/>
<organism evidence="1 2">
    <name type="scientific">Clostridium porci</name>
    <dbReference type="NCBI Taxonomy" id="2605778"/>
    <lineage>
        <taxon>Bacteria</taxon>
        <taxon>Bacillati</taxon>
        <taxon>Bacillota</taxon>
        <taxon>Clostridia</taxon>
        <taxon>Eubacteriales</taxon>
        <taxon>Clostridiaceae</taxon>
        <taxon>Clostridium</taxon>
    </lineage>
</organism>
<keyword evidence="2" id="KW-1185">Reference proteome</keyword>
<dbReference type="EMBL" id="VUMD01000022">
    <property type="protein sequence ID" value="MSS38328.1"/>
    <property type="molecule type" value="Genomic_DNA"/>
</dbReference>
<dbReference type="Proteomes" id="UP000429958">
    <property type="component" value="Unassembled WGS sequence"/>
</dbReference>
<evidence type="ECO:0000313" key="2">
    <source>
        <dbReference type="Proteomes" id="UP000429958"/>
    </source>
</evidence>
<proteinExistence type="predicted"/>